<dbReference type="InterPro" id="IPR030802">
    <property type="entry name" value="Permease_MalE"/>
</dbReference>
<dbReference type="OrthoDB" id="4710703at2"/>
<feature type="transmembrane region" description="Helical" evidence="1">
    <location>
        <begin position="118"/>
        <end position="138"/>
    </location>
</feature>
<dbReference type="AlphaFoldDB" id="A0A1X1TUI3"/>
<dbReference type="Proteomes" id="UP000193010">
    <property type="component" value="Unassembled WGS sequence"/>
</dbReference>
<keyword evidence="1" id="KW-0472">Membrane</keyword>
<dbReference type="GO" id="GO:0043190">
    <property type="term" value="C:ATP-binding cassette (ABC) transporter complex"/>
    <property type="evidence" value="ECO:0007669"/>
    <property type="project" value="InterPro"/>
</dbReference>
<gene>
    <name evidence="2" type="ORF">AWC05_05670</name>
</gene>
<feature type="transmembrane region" description="Helical" evidence="1">
    <location>
        <begin position="260"/>
        <end position="278"/>
    </location>
</feature>
<feature type="transmembrane region" description="Helical" evidence="1">
    <location>
        <begin position="64"/>
        <end position="86"/>
    </location>
</feature>
<sequence length="287" mass="29779">MTVAATSTPSTFHPGLRRAVGTTAHGWNQLGRQIQFCAETIAGSAQAVTRYPSELLRLIAEMSLGVGALALIGGAVCIIGFLTSAAGSTIAIQLYPQLQQVGVDALAGFTSAILNTRFLGPLIAGIGLAATIGAGATAQLGAMRINEEIDALEAMAIRGVAYLCSTRLVAGIIVVIPLYTVGVLLAYITTRFGTTTVYGQASGVYDHYFYTFLNPTDLLWSFLQALVVGAVVMLVHTYYGFTATGGPAGVGDAVGRAVRTSLVTLVIVTLLVSLAIYGPNGHFNFSG</sequence>
<comment type="caution">
    <text evidence="2">The sequence shown here is derived from an EMBL/GenBank/DDBJ whole genome shotgun (WGS) entry which is preliminary data.</text>
</comment>
<keyword evidence="1" id="KW-1133">Transmembrane helix</keyword>
<evidence type="ECO:0000313" key="3">
    <source>
        <dbReference type="Proteomes" id="UP000193010"/>
    </source>
</evidence>
<dbReference type="PANTHER" id="PTHR30188">
    <property type="entry name" value="ABC TRANSPORTER PERMEASE PROTEIN-RELATED"/>
    <property type="match status" value="1"/>
</dbReference>
<organism evidence="2 3">
    <name type="scientific">Mycobacterium florentinum</name>
    <dbReference type="NCBI Taxonomy" id="292462"/>
    <lineage>
        <taxon>Bacteria</taxon>
        <taxon>Bacillati</taxon>
        <taxon>Actinomycetota</taxon>
        <taxon>Actinomycetes</taxon>
        <taxon>Mycobacteriales</taxon>
        <taxon>Mycobacteriaceae</taxon>
        <taxon>Mycobacterium</taxon>
        <taxon>Mycobacterium simiae complex</taxon>
    </lineage>
</organism>
<feature type="transmembrane region" description="Helical" evidence="1">
    <location>
        <begin position="218"/>
        <end position="239"/>
    </location>
</feature>
<feature type="transmembrane region" description="Helical" evidence="1">
    <location>
        <begin position="159"/>
        <end position="188"/>
    </location>
</feature>
<dbReference type="STRING" id="292462.AWC05_05670"/>
<evidence type="ECO:0000313" key="2">
    <source>
        <dbReference type="EMBL" id="ORV48038.1"/>
    </source>
</evidence>
<accession>A0A1X1TUI3</accession>
<dbReference type="RefSeq" id="WP_085226152.1">
    <property type="nucleotide sequence ID" value="NZ_AP022576.1"/>
</dbReference>
<name>A0A1X1TUI3_MYCFL</name>
<dbReference type="PANTHER" id="PTHR30188:SF13">
    <property type="entry name" value="CONSERVED HYPOTHETICAL INTEGRAL MEMBRANE PROTEIN YRBE3B"/>
    <property type="match status" value="1"/>
</dbReference>
<reference evidence="2 3" key="1">
    <citation type="submission" date="2016-01" db="EMBL/GenBank/DDBJ databases">
        <title>The new phylogeny of the genus Mycobacterium.</title>
        <authorList>
            <person name="Tarcisio F."/>
            <person name="Conor M."/>
            <person name="Antonella G."/>
            <person name="Elisabetta G."/>
            <person name="Giulia F.S."/>
            <person name="Sara T."/>
            <person name="Anna F."/>
            <person name="Clotilde B."/>
            <person name="Roberto B."/>
            <person name="Veronica D.S."/>
            <person name="Fabio R."/>
            <person name="Monica P."/>
            <person name="Olivier J."/>
            <person name="Enrico T."/>
            <person name="Nicola S."/>
        </authorList>
    </citation>
    <scope>NUCLEOTIDE SEQUENCE [LARGE SCALE GENOMIC DNA]</scope>
    <source>
        <strain evidence="2 3">DSM 44852</strain>
    </source>
</reference>
<dbReference type="GO" id="GO:0005548">
    <property type="term" value="F:phospholipid transporter activity"/>
    <property type="evidence" value="ECO:0007669"/>
    <property type="project" value="TreeGrafter"/>
</dbReference>
<proteinExistence type="predicted"/>
<keyword evidence="3" id="KW-1185">Reference proteome</keyword>
<keyword evidence="1" id="KW-0812">Transmembrane</keyword>
<protein>
    <submittedName>
        <fullName evidence="2">ABC transporter permease</fullName>
    </submittedName>
</protein>
<dbReference type="Pfam" id="PF02405">
    <property type="entry name" value="MlaE"/>
    <property type="match status" value="1"/>
</dbReference>
<evidence type="ECO:0000256" key="1">
    <source>
        <dbReference type="SAM" id="Phobius"/>
    </source>
</evidence>
<dbReference type="EMBL" id="LQOV01000034">
    <property type="protein sequence ID" value="ORV48038.1"/>
    <property type="molecule type" value="Genomic_DNA"/>
</dbReference>